<dbReference type="Pfam" id="PF11454">
    <property type="entry name" value="DUF3016"/>
    <property type="match status" value="1"/>
</dbReference>
<evidence type="ECO:0000256" key="1">
    <source>
        <dbReference type="SAM" id="SignalP"/>
    </source>
</evidence>
<proteinExistence type="predicted"/>
<feature type="chain" id="PRO_5013091359" description="DUF3016 domain-containing protein" evidence="1">
    <location>
        <begin position="27"/>
        <end position="182"/>
    </location>
</feature>
<dbReference type="InterPro" id="IPR021557">
    <property type="entry name" value="DUF3016"/>
</dbReference>
<organism evidence="2 3">
    <name type="scientific">Janthinobacterium lividum</name>
    <dbReference type="NCBI Taxonomy" id="29581"/>
    <lineage>
        <taxon>Bacteria</taxon>
        <taxon>Pseudomonadati</taxon>
        <taxon>Pseudomonadota</taxon>
        <taxon>Betaproteobacteria</taxon>
        <taxon>Burkholderiales</taxon>
        <taxon>Oxalobacteraceae</taxon>
        <taxon>Janthinobacterium</taxon>
    </lineage>
</organism>
<evidence type="ECO:0008006" key="4">
    <source>
        <dbReference type="Google" id="ProtNLM"/>
    </source>
</evidence>
<reference evidence="2 3" key="1">
    <citation type="submission" date="2015-06" db="EMBL/GenBank/DDBJ databases">
        <title>Draft genome sequencing of a biphenyl-degrading bacterium, Janthinobacterium lividum MEG1.</title>
        <authorList>
            <person name="Shimodaira J."/>
            <person name="Hatta T."/>
        </authorList>
    </citation>
    <scope>NUCLEOTIDE SEQUENCE [LARGE SCALE GENOMIC DNA]</scope>
    <source>
        <strain evidence="2 3">MEG1</strain>
    </source>
</reference>
<accession>A0A1S1U3S0</accession>
<dbReference type="EMBL" id="LFKP01000014">
    <property type="protein sequence ID" value="OHV94444.1"/>
    <property type="molecule type" value="Genomic_DNA"/>
</dbReference>
<evidence type="ECO:0000313" key="2">
    <source>
        <dbReference type="EMBL" id="OHV94444.1"/>
    </source>
</evidence>
<sequence>MHMRISKMAKTWLAALALAAGSSAWAGVQVTFDKPDDYSDVPFSSRDREQVLAGLGNHFTWLGKSLPPGQDLRIEITDVDLAGREDPSRRGAFDVRVMTGRADWPRLRLRYTLEQHGKVIASGNAYLSDMSYLQHINRYSSNDALRYEKRMIDDWFKNTFGVRPQGRSSPVMSLQPREVQRR</sequence>
<name>A0A1S1U3S0_9BURK</name>
<gene>
    <name evidence="2" type="ORF">AKG95_25180</name>
</gene>
<evidence type="ECO:0000313" key="3">
    <source>
        <dbReference type="Proteomes" id="UP000179840"/>
    </source>
</evidence>
<dbReference type="AlphaFoldDB" id="A0A1S1U3S0"/>
<comment type="caution">
    <text evidence="2">The sequence shown here is derived from an EMBL/GenBank/DDBJ whole genome shotgun (WGS) entry which is preliminary data.</text>
</comment>
<feature type="signal peptide" evidence="1">
    <location>
        <begin position="1"/>
        <end position="26"/>
    </location>
</feature>
<dbReference type="Proteomes" id="UP000179840">
    <property type="component" value="Unassembled WGS sequence"/>
</dbReference>
<protein>
    <recommendedName>
        <fullName evidence="4">DUF3016 domain-containing protein</fullName>
    </recommendedName>
</protein>
<keyword evidence="1" id="KW-0732">Signal</keyword>